<gene>
    <name evidence="2" type="ORF">MYP_2431</name>
</gene>
<reference evidence="2 3" key="1">
    <citation type="submission" date="2014-09" db="EMBL/GenBank/DDBJ databases">
        <title>Sporocytophaga myxococcoides PG-01 genome sequencing.</title>
        <authorList>
            <person name="Liu L."/>
            <person name="Gao P.J."/>
            <person name="Chen G.J."/>
            <person name="Wang L.S."/>
        </authorList>
    </citation>
    <scope>NUCLEOTIDE SEQUENCE [LARGE SCALE GENOMIC DNA]</scope>
    <source>
        <strain evidence="2 3">PG-01</strain>
    </source>
</reference>
<protein>
    <recommendedName>
        <fullName evidence="1">DUF403 domain-containing protein</fullName>
    </recommendedName>
</protein>
<organism evidence="2 3">
    <name type="scientific">Sporocytophaga myxococcoides</name>
    <dbReference type="NCBI Taxonomy" id="153721"/>
    <lineage>
        <taxon>Bacteria</taxon>
        <taxon>Pseudomonadati</taxon>
        <taxon>Bacteroidota</taxon>
        <taxon>Cytophagia</taxon>
        <taxon>Cytophagales</taxon>
        <taxon>Cytophagaceae</taxon>
        <taxon>Sporocytophaga</taxon>
    </lineage>
</organism>
<dbReference type="AlphaFoldDB" id="A0A098LFD4"/>
<feature type="domain" description="DUF403" evidence="1">
    <location>
        <begin position="1"/>
        <end position="298"/>
    </location>
</feature>
<sequence length="302" mass="34621">MGRYLERAQHTARYVNVHYFSALDAPNLSKKEYVLDSISCMTGLSYEYDEDILNLEDQNLIYKITLDETNPVSIKSFINNARENARGARDILSSELWESINKFYHSANEYQSKTLSEEEILSFTEMVVHQCAIVNGYIDHSLLHDETWSLIQLGIHTEAAGQLTRMLIAKVRDIEKTEQLKLGKAMETYQCIAMLKSAEGYDMSRVHYKSVPNLKKALEFLILNKDFPRSIIFNLEAVNDCLQKISLVKGEEKGSVEFFAGKLQASYSYLTIEEIQDKILPFLEKTLDDLYKLGSLVDQKIS</sequence>
<dbReference type="Proteomes" id="UP000030185">
    <property type="component" value="Unassembled WGS sequence"/>
</dbReference>
<comment type="caution">
    <text evidence="2">The sequence shown here is derived from an EMBL/GenBank/DDBJ whole genome shotgun (WGS) entry which is preliminary data.</text>
</comment>
<evidence type="ECO:0000313" key="3">
    <source>
        <dbReference type="Proteomes" id="UP000030185"/>
    </source>
</evidence>
<evidence type="ECO:0000313" key="2">
    <source>
        <dbReference type="EMBL" id="GAL85202.1"/>
    </source>
</evidence>
<dbReference type="eggNOG" id="COG2307">
    <property type="taxonomic scope" value="Bacteria"/>
</dbReference>
<dbReference type="EMBL" id="BBLT01000004">
    <property type="protein sequence ID" value="GAL85202.1"/>
    <property type="molecule type" value="Genomic_DNA"/>
</dbReference>
<dbReference type="STRING" id="153721.MYP_2431"/>
<dbReference type="InterPro" id="IPR007296">
    <property type="entry name" value="DUF403"/>
</dbReference>
<name>A0A098LFD4_9BACT</name>
<accession>A0A098LFD4</accession>
<keyword evidence="3" id="KW-1185">Reference proteome</keyword>
<dbReference type="Pfam" id="PF04168">
    <property type="entry name" value="Alpha-E"/>
    <property type="match status" value="1"/>
</dbReference>
<dbReference type="PANTHER" id="PTHR34595">
    <property type="entry name" value="BLR5612 PROTEIN"/>
    <property type="match status" value="1"/>
</dbReference>
<dbReference type="PANTHER" id="PTHR34595:SF7">
    <property type="entry name" value="SLL1039 PROTEIN"/>
    <property type="match status" value="1"/>
</dbReference>
<proteinExistence type="predicted"/>
<evidence type="ECO:0000259" key="1">
    <source>
        <dbReference type="Pfam" id="PF04168"/>
    </source>
</evidence>
<dbReference type="InterPro" id="IPR051680">
    <property type="entry name" value="ATP-dep_Glu-Cys_Ligase-2"/>
</dbReference>